<dbReference type="Gene3D" id="3.90.75.20">
    <property type="match status" value="1"/>
</dbReference>
<dbReference type="SUPFAM" id="SSF54060">
    <property type="entry name" value="His-Me finger endonucleases"/>
    <property type="match status" value="1"/>
</dbReference>
<evidence type="ECO:0000256" key="1">
    <source>
        <dbReference type="SAM" id="MobiDB-lite"/>
    </source>
</evidence>
<feature type="compositionally biased region" description="Polar residues" evidence="1">
    <location>
        <begin position="88"/>
        <end position="97"/>
    </location>
</feature>
<feature type="region of interest" description="Disordered" evidence="1">
    <location>
        <begin position="88"/>
        <end position="117"/>
    </location>
</feature>
<organism evidence="3">
    <name type="scientific">marine sediment metagenome</name>
    <dbReference type="NCBI Taxonomy" id="412755"/>
    <lineage>
        <taxon>unclassified sequences</taxon>
        <taxon>metagenomes</taxon>
        <taxon>ecological metagenomes</taxon>
    </lineage>
</organism>
<feature type="domain" description="HNH nuclease" evidence="2">
    <location>
        <begin position="63"/>
        <end position="93"/>
    </location>
</feature>
<dbReference type="AlphaFoldDB" id="A0A0F8VXJ8"/>
<gene>
    <name evidence="3" type="ORF">LCGC14_3138870</name>
</gene>
<sequence>MKRIPLPHGKFAIVDDEDFESVSRFKWCVSGKGYVRTMMYMGRVGGKTLNATMSLHRLILRPPRDLQIDHRNHNPLDCRRSKMRICTNQENSQNSLRQGGKSSKYKGVSSYRATAKW</sequence>
<proteinExistence type="predicted"/>
<name>A0A0F8VXJ8_9ZZZZ</name>
<dbReference type="EMBL" id="LAZR01068748">
    <property type="protein sequence ID" value="KKK49062.1"/>
    <property type="molecule type" value="Genomic_DNA"/>
</dbReference>
<feature type="compositionally biased region" description="Low complexity" evidence="1">
    <location>
        <begin position="99"/>
        <end position="111"/>
    </location>
</feature>
<accession>A0A0F8VXJ8</accession>
<feature type="non-terminal residue" evidence="3">
    <location>
        <position position="117"/>
    </location>
</feature>
<dbReference type="InterPro" id="IPR044925">
    <property type="entry name" value="His-Me_finger_sf"/>
</dbReference>
<dbReference type="Pfam" id="PF13392">
    <property type="entry name" value="HNH_3"/>
    <property type="match status" value="1"/>
</dbReference>
<comment type="caution">
    <text evidence="3">The sequence shown here is derived from an EMBL/GenBank/DDBJ whole genome shotgun (WGS) entry which is preliminary data.</text>
</comment>
<protein>
    <recommendedName>
        <fullName evidence="2">HNH nuclease domain-containing protein</fullName>
    </recommendedName>
</protein>
<evidence type="ECO:0000313" key="3">
    <source>
        <dbReference type="EMBL" id="KKK49062.1"/>
    </source>
</evidence>
<evidence type="ECO:0000259" key="2">
    <source>
        <dbReference type="Pfam" id="PF13392"/>
    </source>
</evidence>
<dbReference type="InterPro" id="IPR003615">
    <property type="entry name" value="HNH_nuc"/>
</dbReference>
<reference evidence="3" key="1">
    <citation type="journal article" date="2015" name="Nature">
        <title>Complex archaea that bridge the gap between prokaryotes and eukaryotes.</title>
        <authorList>
            <person name="Spang A."/>
            <person name="Saw J.H."/>
            <person name="Jorgensen S.L."/>
            <person name="Zaremba-Niedzwiedzka K."/>
            <person name="Martijn J."/>
            <person name="Lind A.E."/>
            <person name="van Eijk R."/>
            <person name="Schleper C."/>
            <person name="Guy L."/>
            <person name="Ettema T.J."/>
        </authorList>
    </citation>
    <scope>NUCLEOTIDE SEQUENCE</scope>
</reference>